<name>A0A2N8PT77_ENTAV</name>
<dbReference type="Proteomes" id="UP000288388">
    <property type="component" value="Unassembled WGS sequence"/>
</dbReference>
<evidence type="ECO:0000313" key="1">
    <source>
        <dbReference type="EMBL" id="RVU92352.1"/>
    </source>
</evidence>
<protein>
    <recommendedName>
        <fullName evidence="3">DUF2187 domain-containing protein</fullName>
    </recommendedName>
</protein>
<proteinExistence type="predicted"/>
<dbReference type="EMBL" id="RYZS01000002">
    <property type="protein sequence ID" value="RVU92352.1"/>
    <property type="molecule type" value="Genomic_DNA"/>
</dbReference>
<dbReference type="RefSeq" id="WP_102873113.1">
    <property type="nucleotide sequence ID" value="NZ_JBPFKW010000298.1"/>
</dbReference>
<organism evidence="1 2">
    <name type="scientific">Enterococcus avium</name>
    <name type="common">Streptococcus avium</name>
    <dbReference type="NCBI Taxonomy" id="33945"/>
    <lineage>
        <taxon>Bacteria</taxon>
        <taxon>Bacillati</taxon>
        <taxon>Bacillota</taxon>
        <taxon>Bacilli</taxon>
        <taxon>Lactobacillales</taxon>
        <taxon>Enterococcaceae</taxon>
        <taxon>Enterococcus</taxon>
    </lineage>
</organism>
<evidence type="ECO:0008006" key="3">
    <source>
        <dbReference type="Google" id="ProtNLM"/>
    </source>
</evidence>
<comment type="caution">
    <text evidence="1">The sequence shown here is derived from an EMBL/GenBank/DDBJ whole genome shotgun (WGS) entry which is preliminary data.</text>
</comment>
<reference evidence="1 2" key="1">
    <citation type="submission" date="2018-12" db="EMBL/GenBank/DDBJ databases">
        <title>A novel vanA-carrying plasmid in a clinical isolate of Enterococcus avium.</title>
        <authorList>
            <person name="Bernasconi O.J."/>
            <person name="Luzzaro F."/>
            <person name="Endimiani A."/>
        </authorList>
    </citation>
    <scope>NUCLEOTIDE SEQUENCE [LARGE SCALE GENOMIC DNA]</scope>
    <source>
        <strain evidence="1 2">LC0559/18</strain>
    </source>
</reference>
<evidence type="ECO:0000313" key="2">
    <source>
        <dbReference type="Proteomes" id="UP000288388"/>
    </source>
</evidence>
<sequence>MASTYGFKSPKPSFLGERFSVGQEVFFEYKKETQRGIVKNKLNNSAIVQIIKSEIEDLNDFTTVISYDSLVDPKTDF</sequence>
<dbReference type="AlphaFoldDB" id="A0A2N8PT77"/>
<accession>A0A2N8PT77</accession>
<gene>
    <name evidence="1" type="ORF">EK398_17640</name>
</gene>